<evidence type="ECO:0000313" key="1">
    <source>
        <dbReference type="EMBL" id="ACU70998.1"/>
    </source>
</evidence>
<dbReference type="InParanoid" id="C7QG21"/>
<accession>C7QG21</accession>
<organism evidence="1 2">
    <name type="scientific">Catenulispora acidiphila (strain DSM 44928 / JCM 14897 / NBRC 102108 / NRRL B-24433 / ID139908)</name>
    <dbReference type="NCBI Taxonomy" id="479433"/>
    <lineage>
        <taxon>Bacteria</taxon>
        <taxon>Bacillati</taxon>
        <taxon>Actinomycetota</taxon>
        <taxon>Actinomycetes</taxon>
        <taxon>Catenulisporales</taxon>
        <taxon>Catenulisporaceae</taxon>
        <taxon>Catenulispora</taxon>
    </lineage>
</organism>
<evidence type="ECO:0000313" key="2">
    <source>
        <dbReference type="Proteomes" id="UP000000851"/>
    </source>
</evidence>
<dbReference type="KEGG" id="cai:Caci_2079"/>
<dbReference type="AlphaFoldDB" id="C7QG21"/>
<dbReference type="EMBL" id="CP001700">
    <property type="protein sequence ID" value="ACU70998.1"/>
    <property type="molecule type" value="Genomic_DNA"/>
</dbReference>
<reference evidence="1 2" key="1">
    <citation type="journal article" date="2009" name="Stand. Genomic Sci.">
        <title>Complete genome sequence of Catenulispora acidiphila type strain (ID 139908).</title>
        <authorList>
            <person name="Copeland A."/>
            <person name="Lapidus A."/>
            <person name="Glavina Del Rio T."/>
            <person name="Nolan M."/>
            <person name="Lucas S."/>
            <person name="Chen F."/>
            <person name="Tice H."/>
            <person name="Cheng J.F."/>
            <person name="Bruce D."/>
            <person name="Goodwin L."/>
            <person name="Pitluck S."/>
            <person name="Mikhailova N."/>
            <person name="Pati A."/>
            <person name="Ivanova N."/>
            <person name="Mavromatis K."/>
            <person name="Chen A."/>
            <person name="Palaniappan K."/>
            <person name="Chain P."/>
            <person name="Land M."/>
            <person name="Hauser L."/>
            <person name="Chang Y.J."/>
            <person name="Jeffries C.D."/>
            <person name="Chertkov O."/>
            <person name="Brettin T."/>
            <person name="Detter J.C."/>
            <person name="Han C."/>
            <person name="Ali Z."/>
            <person name="Tindall B.J."/>
            <person name="Goker M."/>
            <person name="Bristow J."/>
            <person name="Eisen J.A."/>
            <person name="Markowitz V."/>
            <person name="Hugenholtz P."/>
            <person name="Kyrpides N.C."/>
            <person name="Klenk H.P."/>
        </authorList>
    </citation>
    <scope>NUCLEOTIDE SEQUENCE [LARGE SCALE GENOMIC DNA]</scope>
    <source>
        <strain evidence="2">DSM 44928 / JCM 14897 / NBRC 102108 / NRRL B-24433 / ID139908</strain>
    </source>
</reference>
<dbReference type="HOGENOM" id="CLU_2218327_0_0_11"/>
<protein>
    <submittedName>
        <fullName evidence="1">Uncharacterized protein</fullName>
    </submittedName>
</protein>
<sequence>MLTAGMRPVGGLGAAACFRTRDHAARLVVRRGAAVGSGGDATAGPGDVAEVLLNHAIADTEQVSAAVAQSLAAGPGDVAEALLNHAIADAEPVSAAVARSLKSPPR</sequence>
<keyword evidence="2" id="KW-1185">Reference proteome</keyword>
<gene>
    <name evidence="1" type="ordered locus">Caci_2079</name>
</gene>
<proteinExistence type="predicted"/>
<dbReference type="Proteomes" id="UP000000851">
    <property type="component" value="Chromosome"/>
</dbReference>
<name>C7QG21_CATAD</name>